<name>A0A840EYJ2_9ACTN</name>
<dbReference type="EMBL" id="JACIFP010000001">
    <property type="protein sequence ID" value="MBB4135394.1"/>
    <property type="molecule type" value="Genomic_DNA"/>
</dbReference>
<proteinExistence type="predicted"/>
<dbReference type="AlphaFoldDB" id="A0A840EYJ2"/>
<keyword evidence="2" id="KW-0732">Signal</keyword>
<accession>A0A840EYJ2</accession>
<dbReference type="SUPFAM" id="SSF53474">
    <property type="entry name" value="alpha/beta-Hydrolases"/>
    <property type="match status" value="1"/>
</dbReference>
<evidence type="ECO:0000259" key="3">
    <source>
        <dbReference type="Pfam" id="PF20434"/>
    </source>
</evidence>
<dbReference type="Proteomes" id="UP000551501">
    <property type="component" value="Unassembled WGS sequence"/>
</dbReference>
<comment type="caution">
    <text evidence="4">The sequence shown here is derived from an EMBL/GenBank/DDBJ whole genome shotgun (WGS) entry which is preliminary data.</text>
</comment>
<feature type="chain" id="PRO_5038679576" evidence="2">
    <location>
        <begin position="24"/>
        <end position="316"/>
    </location>
</feature>
<reference evidence="4 5" key="1">
    <citation type="submission" date="2020-08" db="EMBL/GenBank/DDBJ databases">
        <title>Sequencing the genomes of 1000 actinobacteria strains.</title>
        <authorList>
            <person name="Klenk H.-P."/>
        </authorList>
    </citation>
    <scope>NUCLEOTIDE SEQUENCE [LARGE SCALE GENOMIC DNA]</scope>
    <source>
        <strain evidence="4 5">DSM 45298</strain>
    </source>
</reference>
<feature type="signal peptide" evidence="2">
    <location>
        <begin position="1"/>
        <end position="23"/>
    </location>
</feature>
<dbReference type="Pfam" id="PF20434">
    <property type="entry name" value="BD-FAE"/>
    <property type="match status" value="1"/>
</dbReference>
<keyword evidence="1" id="KW-0378">Hydrolase</keyword>
<keyword evidence="5" id="KW-1185">Reference proteome</keyword>
<dbReference type="InterPro" id="IPR049492">
    <property type="entry name" value="BD-FAE-like_dom"/>
</dbReference>
<evidence type="ECO:0000256" key="1">
    <source>
        <dbReference type="ARBA" id="ARBA00022801"/>
    </source>
</evidence>
<dbReference type="GO" id="GO:0016787">
    <property type="term" value="F:hydrolase activity"/>
    <property type="evidence" value="ECO:0007669"/>
    <property type="project" value="UniProtKB-KW"/>
</dbReference>
<evidence type="ECO:0000313" key="4">
    <source>
        <dbReference type="EMBL" id="MBB4135394.1"/>
    </source>
</evidence>
<dbReference type="Gene3D" id="3.40.50.1820">
    <property type="entry name" value="alpha/beta hydrolase"/>
    <property type="match status" value="1"/>
</dbReference>
<sequence length="316" mass="33560">MRQILAAVTATALLLTASCSSGSDDDAAVAADPGKAAADFDKVKASTNVDATRYLYPTTTGGRDDDQNWGDLFLPPGEHEEDSVPLVILIHGGAWKSEIGADVFVTFARRLAERGLAVYNVEYRRVGAGGGWPTTFADVAAAIDFIPKVDAANPEIDTDNVVVAGHSAGGQLAMWVGTRHKLDDDEVGSHPAIRPNHVISLAGPLDMREAVERGDDNIVGVLGGTPTKYPQRYEQVDPIQNIDPEIPTVAMNGDKDRIVPAVLGENYVRAAKKAGAPSTFVMVPGGTHTSIVDSRSDQFIGVLEIISRAAYSDRRA</sequence>
<gene>
    <name evidence="4" type="ORF">BKA16_001946</name>
</gene>
<evidence type="ECO:0000256" key="2">
    <source>
        <dbReference type="SAM" id="SignalP"/>
    </source>
</evidence>
<evidence type="ECO:0000313" key="5">
    <source>
        <dbReference type="Proteomes" id="UP000551501"/>
    </source>
</evidence>
<dbReference type="InterPro" id="IPR050300">
    <property type="entry name" value="GDXG_lipolytic_enzyme"/>
</dbReference>
<protein>
    <submittedName>
        <fullName evidence="4">Acetyl esterase/lipase</fullName>
    </submittedName>
</protein>
<dbReference type="RefSeq" id="WP_183370439.1">
    <property type="nucleotide sequence ID" value="NZ_BAABHL010000065.1"/>
</dbReference>
<dbReference type="InterPro" id="IPR029058">
    <property type="entry name" value="AB_hydrolase_fold"/>
</dbReference>
<dbReference type="PROSITE" id="PS51257">
    <property type="entry name" value="PROKAR_LIPOPROTEIN"/>
    <property type="match status" value="1"/>
</dbReference>
<feature type="domain" description="BD-FAE-like" evidence="3">
    <location>
        <begin position="71"/>
        <end position="261"/>
    </location>
</feature>
<dbReference type="PANTHER" id="PTHR48081">
    <property type="entry name" value="AB HYDROLASE SUPERFAMILY PROTEIN C4A8.06C"/>
    <property type="match status" value="1"/>
</dbReference>
<organism evidence="4 5">
    <name type="scientific">Gordonia humi</name>
    <dbReference type="NCBI Taxonomy" id="686429"/>
    <lineage>
        <taxon>Bacteria</taxon>
        <taxon>Bacillati</taxon>
        <taxon>Actinomycetota</taxon>
        <taxon>Actinomycetes</taxon>
        <taxon>Mycobacteriales</taxon>
        <taxon>Gordoniaceae</taxon>
        <taxon>Gordonia</taxon>
    </lineage>
</organism>